<protein>
    <recommendedName>
        <fullName evidence="6">Fe2OG dioxygenase domain-containing protein</fullName>
    </recommendedName>
</protein>
<evidence type="ECO:0008006" key="6">
    <source>
        <dbReference type="Google" id="ProtNLM"/>
    </source>
</evidence>
<evidence type="ECO:0000256" key="1">
    <source>
        <dbReference type="ARBA" id="ARBA00008056"/>
    </source>
</evidence>
<dbReference type="InterPro" id="IPR026992">
    <property type="entry name" value="DIOX_N"/>
</dbReference>
<dbReference type="InterPro" id="IPR050231">
    <property type="entry name" value="Iron_ascorbate_oxido_reductase"/>
</dbReference>
<evidence type="ECO:0000259" key="2">
    <source>
        <dbReference type="Pfam" id="PF03171"/>
    </source>
</evidence>
<keyword evidence="5" id="KW-1185">Reference proteome</keyword>
<dbReference type="STRING" id="1849047.A0A3D8QNT8"/>
<reference evidence="4 5" key="1">
    <citation type="journal article" date="2018" name="IMA Fungus">
        <title>IMA Genome-F 9: Draft genome sequence of Annulohypoxylon stygium, Aspergillus mulundensis, Berkeleyomyces basicola (syn. Thielaviopsis basicola), Ceratocystis smalleyi, two Cercospora beticola strains, Coleophoma cylindrospora, Fusarium fracticaudum, Phialophora cf. hyalina, and Morchella septimelata.</title>
        <authorList>
            <person name="Wingfield B.D."/>
            <person name="Bills G.F."/>
            <person name="Dong Y."/>
            <person name="Huang W."/>
            <person name="Nel W.J."/>
            <person name="Swalarsk-Parry B.S."/>
            <person name="Vaghefi N."/>
            <person name="Wilken P.M."/>
            <person name="An Z."/>
            <person name="de Beer Z.W."/>
            <person name="De Vos L."/>
            <person name="Chen L."/>
            <person name="Duong T.A."/>
            <person name="Gao Y."/>
            <person name="Hammerbacher A."/>
            <person name="Kikkert J.R."/>
            <person name="Li Y."/>
            <person name="Li H."/>
            <person name="Li K."/>
            <person name="Li Q."/>
            <person name="Liu X."/>
            <person name="Ma X."/>
            <person name="Naidoo K."/>
            <person name="Pethybridge S.J."/>
            <person name="Sun J."/>
            <person name="Steenkamp E.T."/>
            <person name="van der Nest M.A."/>
            <person name="van Wyk S."/>
            <person name="Wingfield M.J."/>
            <person name="Xiong C."/>
            <person name="Yue Q."/>
            <person name="Zhang X."/>
        </authorList>
    </citation>
    <scope>NUCLEOTIDE SEQUENCE [LARGE SCALE GENOMIC DNA]</scope>
    <source>
        <strain evidence="4 5">BP6252</strain>
    </source>
</reference>
<sequence>MPSLNIGTVPERSAGLNFPIIDLSQLSTNDKASEGYCTALQLMRSACLHHGFFLITGHGISTDLQTRMFEQAEVFFSQTLEEKLEVDEKRAWGRSHRGYQVIGGEAYEAGTLPDLKEGFQYGNHKDLDHPDAVAKRVLCGPNQWPSGLPGFRETMEEYHVVIHALAIRIFKLLSESLGVDYEGVFKSFTDDAANAVRLLHYPPHAEDTDKDQLGLQVYDDSMNEWVGITPRSDAYIVNLGDIFQRYTGGNYKSSLHRVINKSSKDRYSIPYFFDGNLNAVLSPVTGIKDGVEALTVEEHMLERMTTSRARGKKDIS</sequence>
<evidence type="ECO:0000313" key="4">
    <source>
        <dbReference type="EMBL" id="RDW63496.1"/>
    </source>
</evidence>
<dbReference type="PANTHER" id="PTHR47990">
    <property type="entry name" value="2-OXOGLUTARATE (2OG) AND FE(II)-DEPENDENT OXYGENASE SUPERFAMILY PROTEIN-RELATED"/>
    <property type="match status" value="1"/>
</dbReference>
<accession>A0A3D8QNT8</accession>
<dbReference type="InterPro" id="IPR027443">
    <property type="entry name" value="IPNS-like_sf"/>
</dbReference>
<dbReference type="SUPFAM" id="SSF51197">
    <property type="entry name" value="Clavaminate synthase-like"/>
    <property type="match status" value="1"/>
</dbReference>
<gene>
    <name evidence="4" type="ORF">BP6252_11041</name>
</gene>
<comment type="caution">
    <text evidence="4">The sequence shown here is derived from an EMBL/GenBank/DDBJ whole genome shotgun (WGS) entry which is preliminary data.</text>
</comment>
<evidence type="ECO:0000259" key="3">
    <source>
        <dbReference type="Pfam" id="PF14226"/>
    </source>
</evidence>
<dbReference type="EMBL" id="PDLM01000013">
    <property type="protein sequence ID" value="RDW63496.1"/>
    <property type="molecule type" value="Genomic_DNA"/>
</dbReference>
<dbReference type="AlphaFoldDB" id="A0A3D8QNT8"/>
<feature type="domain" description="Non-haem dioxygenase N-terminal" evidence="3">
    <location>
        <begin position="19"/>
        <end position="146"/>
    </location>
</feature>
<dbReference type="Proteomes" id="UP000256645">
    <property type="component" value="Unassembled WGS sequence"/>
</dbReference>
<proteinExistence type="inferred from homology"/>
<dbReference type="Pfam" id="PF14226">
    <property type="entry name" value="DIOX_N"/>
    <property type="match status" value="1"/>
</dbReference>
<evidence type="ECO:0000313" key="5">
    <source>
        <dbReference type="Proteomes" id="UP000256645"/>
    </source>
</evidence>
<organism evidence="4 5">
    <name type="scientific">Coleophoma cylindrospora</name>
    <dbReference type="NCBI Taxonomy" id="1849047"/>
    <lineage>
        <taxon>Eukaryota</taxon>
        <taxon>Fungi</taxon>
        <taxon>Dikarya</taxon>
        <taxon>Ascomycota</taxon>
        <taxon>Pezizomycotina</taxon>
        <taxon>Leotiomycetes</taxon>
        <taxon>Helotiales</taxon>
        <taxon>Dermateaceae</taxon>
        <taxon>Coleophoma</taxon>
    </lineage>
</organism>
<dbReference type="InterPro" id="IPR044861">
    <property type="entry name" value="IPNS-like_FE2OG_OXY"/>
</dbReference>
<name>A0A3D8QNT8_9HELO</name>
<dbReference type="Pfam" id="PF03171">
    <property type="entry name" value="2OG-FeII_Oxy"/>
    <property type="match status" value="1"/>
</dbReference>
<feature type="domain" description="Isopenicillin N synthase-like Fe(2+) 2OG dioxygenase" evidence="2">
    <location>
        <begin position="212"/>
        <end position="273"/>
    </location>
</feature>
<dbReference type="OrthoDB" id="288590at2759"/>
<comment type="similarity">
    <text evidence="1">Belongs to the iron/ascorbate-dependent oxidoreductase family.</text>
</comment>
<dbReference type="Gene3D" id="2.60.120.330">
    <property type="entry name" value="B-lactam Antibiotic, Isopenicillin N Synthase, Chain"/>
    <property type="match status" value="1"/>
</dbReference>